<evidence type="ECO:0000256" key="4">
    <source>
        <dbReference type="ARBA" id="ARBA00022475"/>
    </source>
</evidence>
<dbReference type="PANTHER" id="PTHR21716">
    <property type="entry name" value="TRANSMEMBRANE PROTEIN"/>
    <property type="match status" value="1"/>
</dbReference>
<gene>
    <name evidence="10" type="ORF">LMG32879_000416</name>
</gene>
<feature type="transmembrane region" description="Helical" evidence="9">
    <location>
        <begin position="7"/>
        <end position="35"/>
    </location>
</feature>
<dbReference type="PANTHER" id="PTHR21716:SF67">
    <property type="entry name" value="TRANSPORT PROTEIN YDIK-RELATED"/>
    <property type="match status" value="1"/>
</dbReference>
<evidence type="ECO:0000313" key="11">
    <source>
        <dbReference type="Proteomes" id="UP001176960"/>
    </source>
</evidence>
<dbReference type="InterPro" id="IPR002549">
    <property type="entry name" value="AI-2E-like"/>
</dbReference>
<feature type="transmembrane region" description="Helical" evidence="9">
    <location>
        <begin position="268"/>
        <end position="289"/>
    </location>
</feature>
<dbReference type="EMBL" id="CATKSH010000002">
    <property type="protein sequence ID" value="CAI9119598.1"/>
    <property type="molecule type" value="Genomic_DNA"/>
</dbReference>
<evidence type="ECO:0000256" key="7">
    <source>
        <dbReference type="ARBA" id="ARBA00023136"/>
    </source>
</evidence>
<dbReference type="RefSeq" id="WP_289841697.1">
    <property type="nucleotide sequence ID" value="NZ_CATKSH010000002.1"/>
</dbReference>
<dbReference type="GO" id="GO:0005886">
    <property type="term" value="C:plasma membrane"/>
    <property type="evidence" value="ECO:0007669"/>
    <property type="project" value="UniProtKB-SubCell"/>
</dbReference>
<organism evidence="10 11">
    <name type="scientific">Brytella acorum</name>
    <dbReference type="NCBI Taxonomy" id="2959299"/>
    <lineage>
        <taxon>Bacteria</taxon>
        <taxon>Pseudomonadati</taxon>
        <taxon>Pseudomonadota</taxon>
        <taxon>Alphaproteobacteria</taxon>
        <taxon>Acetobacterales</taxon>
        <taxon>Acetobacteraceae</taxon>
        <taxon>Brytella</taxon>
    </lineage>
</organism>
<keyword evidence="11" id="KW-1185">Reference proteome</keyword>
<comment type="subcellular location">
    <subcellularLocation>
        <location evidence="1">Cell membrane</location>
        <topology evidence="1">Multi-pass membrane protein</topology>
    </subcellularLocation>
</comment>
<keyword evidence="4" id="KW-1003">Cell membrane</keyword>
<feature type="transmembrane region" description="Helical" evidence="9">
    <location>
        <begin position="301"/>
        <end position="328"/>
    </location>
</feature>
<evidence type="ECO:0000256" key="5">
    <source>
        <dbReference type="ARBA" id="ARBA00022692"/>
    </source>
</evidence>
<keyword evidence="3" id="KW-0813">Transport</keyword>
<protein>
    <submittedName>
        <fullName evidence="10">AI-2E family transporter</fullName>
    </submittedName>
</protein>
<feature type="transmembrane region" description="Helical" evidence="9">
    <location>
        <begin position="235"/>
        <end position="256"/>
    </location>
</feature>
<feature type="region of interest" description="Disordered" evidence="8">
    <location>
        <begin position="343"/>
        <end position="367"/>
    </location>
</feature>
<evidence type="ECO:0000256" key="1">
    <source>
        <dbReference type="ARBA" id="ARBA00004651"/>
    </source>
</evidence>
<dbReference type="Proteomes" id="UP001176960">
    <property type="component" value="Unassembled WGS sequence"/>
</dbReference>
<evidence type="ECO:0000256" key="3">
    <source>
        <dbReference type="ARBA" id="ARBA00022448"/>
    </source>
</evidence>
<dbReference type="Pfam" id="PF01594">
    <property type="entry name" value="AI-2E_transport"/>
    <property type="match status" value="1"/>
</dbReference>
<comment type="caution">
    <text evidence="10">The sequence shown here is derived from an EMBL/GenBank/DDBJ whole genome shotgun (WGS) entry which is preliminary data.</text>
</comment>
<evidence type="ECO:0000256" key="9">
    <source>
        <dbReference type="SAM" id="Phobius"/>
    </source>
</evidence>
<evidence type="ECO:0000256" key="2">
    <source>
        <dbReference type="ARBA" id="ARBA00009773"/>
    </source>
</evidence>
<keyword evidence="6 9" id="KW-1133">Transmembrane helix</keyword>
<evidence type="ECO:0000256" key="6">
    <source>
        <dbReference type="ARBA" id="ARBA00022989"/>
    </source>
</evidence>
<evidence type="ECO:0000256" key="8">
    <source>
        <dbReference type="SAM" id="MobiDB-lite"/>
    </source>
</evidence>
<dbReference type="AlphaFoldDB" id="A0AA35Y283"/>
<accession>A0AA35Y283</accession>
<dbReference type="PROSITE" id="PS51257">
    <property type="entry name" value="PROKAR_LIPOPROTEIN"/>
    <property type="match status" value="1"/>
</dbReference>
<reference evidence="10" key="1">
    <citation type="submission" date="2023-03" db="EMBL/GenBank/DDBJ databases">
        <authorList>
            <person name="Cleenwerck I."/>
        </authorList>
    </citation>
    <scope>NUCLEOTIDE SEQUENCE</scope>
    <source>
        <strain evidence="10">LMG 32879</strain>
    </source>
</reference>
<keyword evidence="7 9" id="KW-0472">Membrane</keyword>
<evidence type="ECO:0000313" key="10">
    <source>
        <dbReference type="EMBL" id="CAI9119598.1"/>
    </source>
</evidence>
<feature type="transmembrane region" description="Helical" evidence="9">
    <location>
        <begin position="145"/>
        <end position="172"/>
    </location>
</feature>
<sequence length="367" mass="38580">MTTERIILGLLLVGVAYGCGVILWPFLSAILWAGILTFTTWPLYTRLRRHVSPTIAAAIMMGGSAVAIVLPIAYLSSTGISDIPGLIGSIEAELANISTDGRAPSWLAHIPHFGPELQKTYAEWTHDIHAMGDSLQPYAGQIAHYVLSGLVLLAGGIAELLMALFVALFFWINGDTLGLVITGALTRICGDYADRLILIIGRTIRGTVYGVIGTAIVQGVLTSIGLFLSGVPESVLFGGLAAFLAVFPIGAPLVWIPAALWLVSTHHVASGIFLAAYGVLIISGADHLLRPALISRGAQQPYLLAVLGVLGGVVTLGGLGIFLGPVLLGVGYTLTVEFARGRPPETLGSPTTTNETMDIRPEITDSL</sequence>
<feature type="compositionally biased region" description="Basic and acidic residues" evidence="8">
    <location>
        <begin position="357"/>
        <end position="367"/>
    </location>
</feature>
<feature type="transmembrane region" description="Helical" evidence="9">
    <location>
        <begin position="55"/>
        <end position="75"/>
    </location>
</feature>
<comment type="similarity">
    <text evidence="2">Belongs to the autoinducer-2 exporter (AI-2E) (TC 2.A.86) family.</text>
</comment>
<proteinExistence type="inferred from homology"/>
<keyword evidence="5 9" id="KW-0812">Transmembrane</keyword>
<name>A0AA35Y283_9PROT</name>
<feature type="transmembrane region" description="Helical" evidence="9">
    <location>
        <begin position="208"/>
        <end position="228"/>
    </location>
</feature>